<protein>
    <recommendedName>
        <fullName evidence="7">Sugar phosphate transporter domain-containing protein</fullName>
    </recommendedName>
</protein>
<feature type="transmembrane region" description="Helical" evidence="6">
    <location>
        <begin position="251"/>
        <end position="273"/>
    </location>
</feature>
<feature type="transmembrane region" description="Helical" evidence="6">
    <location>
        <begin position="167"/>
        <end position="188"/>
    </location>
</feature>
<evidence type="ECO:0000256" key="3">
    <source>
        <dbReference type="ARBA" id="ARBA00022989"/>
    </source>
</evidence>
<evidence type="ECO:0000313" key="8">
    <source>
        <dbReference type="EMBL" id="KZT54457.1"/>
    </source>
</evidence>
<dbReference type="InterPro" id="IPR050186">
    <property type="entry name" value="TPT_transporter"/>
</dbReference>
<evidence type="ECO:0000259" key="7">
    <source>
        <dbReference type="Pfam" id="PF03151"/>
    </source>
</evidence>
<evidence type="ECO:0000256" key="5">
    <source>
        <dbReference type="SAM" id="MobiDB-lite"/>
    </source>
</evidence>
<keyword evidence="9" id="KW-1185">Reference proteome</keyword>
<feature type="transmembrane region" description="Helical" evidence="6">
    <location>
        <begin position="200"/>
        <end position="222"/>
    </location>
</feature>
<feature type="compositionally biased region" description="Basic and acidic residues" evidence="5">
    <location>
        <begin position="345"/>
        <end position="359"/>
    </location>
</feature>
<dbReference type="OrthoDB" id="5547497at2759"/>
<feature type="region of interest" description="Disordered" evidence="5">
    <location>
        <begin position="333"/>
        <end position="359"/>
    </location>
</feature>
<dbReference type="FunCoup" id="A0A165EAZ4">
    <property type="interactions" value="90"/>
</dbReference>
<gene>
    <name evidence="8" type="ORF">CALCODRAFT_485506</name>
</gene>
<feature type="transmembrane region" description="Helical" evidence="6">
    <location>
        <begin position="45"/>
        <end position="70"/>
    </location>
</feature>
<evidence type="ECO:0000313" key="9">
    <source>
        <dbReference type="Proteomes" id="UP000076842"/>
    </source>
</evidence>
<feature type="domain" description="Sugar phosphate transporter" evidence="7">
    <location>
        <begin position="21"/>
        <end position="322"/>
    </location>
</feature>
<feature type="transmembrane region" description="Helical" evidence="6">
    <location>
        <begin position="82"/>
        <end position="100"/>
    </location>
</feature>
<evidence type="ECO:0000256" key="4">
    <source>
        <dbReference type="ARBA" id="ARBA00023136"/>
    </source>
</evidence>
<evidence type="ECO:0000256" key="2">
    <source>
        <dbReference type="ARBA" id="ARBA00022692"/>
    </source>
</evidence>
<evidence type="ECO:0000256" key="6">
    <source>
        <dbReference type="SAM" id="Phobius"/>
    </source>
</evidence>
<dbReference type="GO" id="GO:0016020">
    <property type="term" value="C:membrane"/>
    <property type="evidence" value="ECO:0007669"/>
    <property type="project" value="UniProtKB-SubCell"/>
</dbReference>
<organism evidence="8 9">
    <name type="scientific">Calocera cornea HHB12733</name>
    <dbReference type="NCBI Taxonomy" id="1353952"/>
    <lineage>
        <taxon>Eukaryota</taxon>
        <taxon>Fungi</taxon>
        <taxon>Dikarya</taxon>
        <taxon>Basidiomycota</taxon>
        <taxon>Agaricomycotina</taxon>
        <taxon>Dacrymycetes</taxon>
        <taxon>Dacrymycetales</taxon>
        <taxon>Dacrymycetaceae</taxon>
        <taxon>Calocera</taxon>
    </lineage>
</organism>
<dbReference type="AlphaFoldDB" id="A0A165EAZ4"/>
<comment type="subcellular location">
    <subcellularLocation>
        <location evidence="1">Membrane</location>
        <topology evidence="1">Multi-pass membrane protein</topology>
    </subcellularLocation>
</comment>
<evidence type="ECO:0000256" key="1">
    <source>
        <dbReference type="ARBA" id="ARBA00004141"/>
    </source>
</evidence>
<dbReference type="InParanoid" id="A0A165EAZ4"/>
<keyword evidence="2 6" id="KW-0812">Transmembrane</keyword>
<dbReference type="PANTHER" id="PTHR11132">
    <property type="entry name" value="SOLUTE CARRIER FAMILY 35"/>
    <property type="match status" value="1"/>
</dbReference>
<feature type="transmembrane region" description="Helical" evidence="6">
    <location>
        <begin position="133"/>
        <end position="152"/>
    </location>
</feature>
<feature type="transmembrane region" description="Helical" evidence="6">
    <location>
        <begin position="12"/>
        <end position="33"/>
    </location>
</feature>
<dbReference type="Pfam" id="PF03151">
    <property type="entry name" value="TPT"/>
    <property type="match status" value="1"/>
</dbReference>
<keyword evidence="4 6" id="KW-0472">Membrane</keyword>
<sequence length="359" mass="38509">MPQPNAPEPPASRMLVAATVSFYLVAAIAMVLANKWVLDKTTLPLFFLFVQLDIAVILLFVAHLCGLLRLPARLDLGVMRGLAPLVAINVLGLTFNNYTLKFVDASFYQVARGMVLPLTVGISFIALHARPSLRVLIACGIVTCGFLVGVLLDRTYSSSPDAPPTHYSYLGVFFGILSSCTTALHAVVIKRSLDIVHGSALELAWYSNLLSAIALIPLVLLAGEGPGIIELLSGNAAVVGTGSSFSALKTFVWGSLITGVIGFLICMAGFLSIKVTSPITHMISSAVRGVLQSILSIWLFHDIITSGRAAGIALILLGSIYYTWVRNLESQPKAEPAKGTYEQVPMKDIEEGEPRRDLD</sequence>
<feature type="transmembrane region" description="Helical" evidence="6">
    <location>
        <begin position="106"/>
        <end position="126"/>
    </location>
</feature>
<keyword evidence="3 6" id="KW-1133">Transmembrane helix</keyword>
<dbReference type="InterPro" id="IPR004853">
    <property type="entry name" value="Sugar_P_trans_dom"/>
</dbReference>
<dbReference type="Proteomes" id="UP000076842">
    <property type="component" value="Unassembled WGS sequence"/>
</dbReference>
<proteinExistence type="predicted"/>
<accession>A0A165EAZ4</accession>
<dbReference type="EMBL" id="KV424013">
    <property type="protein sequence ID" value="KZT54457.1"/>
    <property type="molecule type" value="Genomic_DNA"/>
</dbReference>
<reference evidence="8 9" key="1">
    <citation type="journal article" date="2016" name="Mol. Biol. Evol.">
        <title>Comparative Genomics of Early-Diverging Mushroom-Forming Fungi Provides Insights into the Origins of Lignocellulose Decay Capabilities.</title>
        <authorList>
            <person name="Nagy L.G."/>
            <person name="Riley R."/>
            <person name="Tritt A."/>
            <person name="Adam C."/>
            <person name="Daum C."/>
            <person name="Floudas D."/>
            <person name="Sun H."/>
            <person name="Yadav J.S."/>
            <person name="Pangilinan J."/>
            <person name="Larsson K.H."/>
            <person name="Matsuura K."/>
            <person name="Barry K."/>
            <person name="Labutti K."/>
            <person name="Kuo R."/>
            <person name="Ohm R.A."/>
            <person name="Bhattacharya S.S."/>
            <person name="Shirouzu T."/>
            <person name="Yoshinaga Y."/>
            <person name="Martin F.M."/>
            <person name="Grigoriev I.V."/>
            <person name="Hibbett D.S."/>
        </authorList>
    </citation>
    <scope>NUCLEOTIDE SEQUENCE [LARGE SCALE GENOMIC DNA]</scope>
    <source>
        <strain evidence="8 9">HHB12733</strain>
    </source>
</reference>
<name>A0A165EAZ4_9BASI</name>